<feature type="non-terminal residue" evidence="1">
    <location>
        <position position="1"/>
    </location>
</feature>
<reference evidence="1 2" key="1">
    <citation type="submission" date="2022-05" db="EMBL/GenBank/DDBJ databases">
        <authorList>
            <consortium name="Genoscope - CEA"/>
            <person name="William W."/>
        </authorList>
    </citation>
    <scope>NUCLEOTIDE SEQUENCE [LARGE SCALE GENOMIC DNA]</scope>
</reference>
<feature type="non-terminal residue" evidence="1">
    <location>
        <position position="92"/>
    </location>
</feature>
<comment type="caution">
    <text evidence="1">The sequence shown here is derived from an EMBL/GenBank/DDBJ whole genome shotgun (WGS) entry which is preliminary data.</text>
</comment>
<name>A0ABN8NYK8_9CNID</name>
<organism evidence="1 2">
    <name type="scientific">Porites lobata</name>
    <dbReference type="NCBI Taxonomy" id="104759"/>
    <lineage>
        <taxon>Eukaryota</taxon>
        <taxon>Metazoa</taxon>
        <taxon>Cnidaria</taxon>
        <taxon>Anthozoa</taxon>
        <taxon>Hexacorallia</taxon>
        <taxon>Scleractinia</taxon>
        <taxon>Fungiina</taxon>
        <taxon>Poritidae</taxon>
        <taxon>Porites</taxon>
    </lineage>
</organism>
<sequence>RSKKEDLIELGSIFSATNRKNMPPRFLQDSPATIRQPTVYVPCTRPDCVLPGCINLKLQTMNNETRKTKIHGNGRKSRCITQNTEMELTTAG</sequence>
<gene>
    <name evidence="1" type="ORF">PLOB_00032813</name>
</gene>
<protein>
    <submittedName>
        <fullName evidence="1">Uncharacterized protein</fullName>
    </submittedName>
</protein>
<dbReference type="Proteomes" id="UP001159405">
    <property type="component" value="Unassembled WGS sequence"/>
</dbReference>
<accession>A0ABN8NYK8</accession>
<proteinExistence type="predicted"/>
<dbReference type="EMBL" id="CALNXK010000043">
    <property type="protein sequence ID" value="CAH3127148.1"/>
    <property type="molecule type" value="Genomic_DNA"/>
</dbReference>
<evidence type="ECO:0000313" key="1">
    <source>
        <dbReference type="EMBL" id="CAH3127148.1"/>
    </source>
</evidence>
<keyword evidence="2" id="KW-1185">Reference proteome</keyword>
<evidence type="ECO:0000313" key="2">
    <source>
        <dbReference type="Proteomes" id="UP001159405"/>
    </source>
</evidence>